<dbReference type="EMBL" id="JH598554">
    <property type="status" value="NOT_ANNOTATED_CDS"/>
    <property type="molecule type" value="Genomic_DNA"/>
</dbReference>
<name>M4C4A6_HYAAE</name>
<keyword evidence="3" id="KW-1185">Reference proteome</keyword>
<dbReference type="VEuPathDB" id="FungiDB:HpaG813924"/>
<accession>M4C4A6</accession>
<dbReference type="Proteomes" id="UP000011713">
    <property type="component" value="Unassembled WGS sequence"/>
</dbReference>
<feature type="compositionally biased region" description="Polar residues" evidence="1">
    <location>
        <begin position="1"/>
        <end position="18"/>
    </location>
</feature>
<evidence type="ECO:0000256" key="1">
    <source>
        <dbReference type="SAM" id="MobiDB-lite"/>
    </source>
</evidence>
<reference evidence="2" key="2">
    <citation type="submission" date="2015-06" db="UniProtKB">
        <authorList>
            <consortium name="EnsemblProtists"/>
        </authorList>
    </citation>
    <scope>IDENTIFICATION</scope>
    <source>
        <strain evidence="2">Emoy2</strain>
    </source>
</reference>
<evidence type="ECO:0000313" key="2">
    <source>
        <dbReference type="EnsemblProtists" id="HpaP813924"/>
    </source>
</evidence>
<evidence type="ECO:0000313" key="3">
    <source>
        <dbReference type="Proteomes" id="UP000011713"/>
    </source>
</evidence>
<dbReference type="EnsemblProtists" id="HpaT813924">
    <property type="protein sequence ID" value="HpaP813924"/>
    <property type="gene ID" value="HpaG813924"/>
</dbReference>
<dbReference type="HOGENOM" id="CLU_2255354_0_0_1"/>
<proteinExistence type="predicted"/>
<feature type="region of interest" description="Disordered" evidence="1">
    <location>
        <begin position="1"/>
        <end position="25"/>
    </location>
</feature>
<dbReference type="EnsemblProtists" id="HpaT808589">
    <property type="protein sequence ID" value="HpaP808589"/>
    <property type="gene ID" value="HpaG808589"/>
</dbReference>
<dbReference type="VEuPathDB" id="FungiDB:HpaG808589"/>
<sequence>MATDPSGNASSFTPQPRNTARDLASAEVDHAQHIVDRLTLAAANVKKEALRRRQSISKLTLATWNWNWLRSRRQPPPSQLTTWTPLYYPCWNTSTVWPMWRRFE</sequence>
<organism evidence="2 3">
    <name type="scientific">Hyaloperonospora arabidopsidis (strain Emoy2)</name>
    <name type="common">Downy mildew agent</name>
    <name type="synonym">Peronospora arabidopsidis</name>
    <dbReference type="NCBI Taxonomy" id="559515"/>
    <lineage>
        <taxon>Eukaryota</taxon>
        <taxon>Sar</taxon>
        <taxon>Stramenopiles</taxon>
        <taxon>Oomycota</taxon>
        <taxon>Peronosporomycetes</taxon>
        <taxon>Peronosporales</taxon>
        <taxon>Peronosporaceae</taxon>
        <taxon>Hyaloperonospora</taxon>
    </lineage>
</organism>
<dbReference type="InParanoid" id="M4C4A6"/>
<protein>
    <submittedName>
        <fullName evidence="2">Uncharacterized protein</fullName>
    </submittedName>
</protein>
<dbReference type="EMBL" id="JH598215">
    <property type="status" value="NOT_ANNOTATED_CDS"/>
    <property type="molecule type" value="Genomic_DNA"/>
</dbReference>
<dbReference type="AlphaFoldDB" id="M4C4A6"/>
<reference evidence="3" key="1">
    <citation type="journal article" date="2010" name="Science">
        <title>Signatures of adaptation to obligate biotrophy in the Hyaloperonospora arabidopsidis genome.</title>
        <authorList>
            <person name="Baxter L."/>
            <person name="Tripathy S."/>
            <person name="Ishaque N."/>
            <person name="Boot N."/>
            <person name="Cabral A."/>
            <person name="Kemen E."/>
            <person name="Thines M."/>
            <person name="Ah-Fong A."/>
            <person name="Anderson R."/>
            <person name="Badejoko W."/>
            <person name="Bittner-Eddy P."/>
            <person name="Boore J.L."/>
            <person name="Chibucos M.C."/>
            <person name="Coates M."/>
            <person name="Dehal P."/>
            <person name="Delehaunty K."/>
            <person name="Dong S."/>
            <person name="Downton P."/>
            <person name="Dumas B."/>
            <person name="Fabro G."/>
            <person name="Fronick C."/>
            <person name="Fuerstenberg S.I."/>
            <person name="Fulton L."/>
            <person name="Gaulin E."/>
            <person name="Govers F."/>
            <person name="Hughes L."/>
            <person name="Humphray S."/>
            <person name="Jiang R.H."/>
            <person name="Judelson H."/>
            <person name="Kamoun S."/>
            <person name="Kyung K."/>
            <person name="Meijer H."/>
            <person name="Minx P."/>
            <person name="Morris P."/>
            <person name="Nelson J."/>
            <person name="Phuntumart V."/>
            <person name="Qutob D."/>
            <person name="Rehmany A."/>
            <person name="Rougon-Cardoso A."/>
            <person name="Ryden P."/>
            <person name="Torto-Alalibo T."/>
            <person name="Studholme D."/>
            <person name="Wang Y."/>
            <person name="Win J."/>
            <person name="Wood J."/>
            <person name="Clifton S.W."/>
            <person name="Rogers J."/>
            <person name="Van den Ackerveken G."/>
            <person name="Jones J.D."/>
            <person name="McDowell J.M."/>
            <person name="Beynon J."/>
            <person name="Tyler B.M."/>
        </authorList>
    </citation>
    <scope>NUCLEOTIDE SEQUENCE [LARGE SCALE GENOMIC DNA]</scope>
    <source>
        <strain evidence="3">Emoy2</strain>
    </source>
</reference>